<evidence type="ECO:0000256" key="2">
    <source>
        <dbReference type="SAM" id="Phobius"/>
    </source>
</evidence>
<protein>
    <submittedName>
        <fullName evidence="3">Uncharacterized protein</fullName>
    </submittedName>
</protein>
<sequence>MQLPRVIIAAVFFVIGLMLVVPMLLRDSSSSSSASETPSPGNGPTALTTESPSGSPSRSASPTRTPTRSPSPTRTPTPTRPPAAPTVTASPSAPSQPLRVAVGRVDCPGRTVEVTVRNTGTTTQDYTVETNDGTAPKGDRIAAGQTRTTQLTLREDRRTRVTVTWRNEPVEQATRTADCRRSPVGAPTDEELPHTGADSGVLWARAITGIAALITGVIVFWYGGIWPRRREQVFAKKDAS</sequence>
<evidence type="ECO:0000256" key="1">
    <source>
        <dbReference type="SAM" id="MobiDB-lite"/>
    </source>
</evidence>
<feature type="compositionally biased region" description="Low complexity" evidence="1">
    <location>
        <begin position="48"/>
        <end position="72"/>
    </location>
</feature>
<dbReference type="AlphaFoldDB" id="A0A1H5VVJ4"/>
<keyword evidence="2" id="KW-0812">Transmembrane</keyword>
<feature type="compositionally biased region" description="Low complexity" evidence="1">
    <location>
        <begin position="85"/>
        <end position="95"/>
    </location>
</feature>
<proteinExistence type="predicted"/>
<dbReference type="Proteomes" id="UP000236723">
    <property type="component" value="Unassembled WGS sequence"/>
</dbReference>
<feature type="compositionally biased region" description="Polar residues" evidence="1">
    <location>
        <begin position="36"/>
        <end position="47"/>
    </location>
</feature>
<gene>
    <name evidence="3" type="ORF">SAMN04489712_102454</name>
</gene>
<reference evidence="4" key="1">
    <citation type="submission" date="2016-10" db="EMBL/GenBank/DDBJ databases">
        <authorList>
            <person name="Varghese N."/>
            <person name="Submissions S."/>
        </authorList>
    </citation>
    <scope>NUCLEOTIDE SEQUENCE [LARGE SCALE GENOMIC DNA]</scope>
    <source>
        <strain evidence="4">DSM 43163</strain>
    </source>
</reference>
<accession>A0A1H5VVJ4</accession>
<feature type="region of interest" description="Disordered" evidence="1">
    <location>
        <begin position="172"/>
        <end position="196"/>
    </location>
</feature>
<organism evidence="3 4">
    <name type="scientific">Thermomonospora echinospora</name>
    <dbReference type="NCBI Taxonomy" id="1992"/>
    <lineage>
        <taxon>Bacteria</taxon>
        <taxon>Bacillati</taxon>
        <taxon>Actinomycetota</taxon>
        <taxon>Actinomycetes</taxon>
        <taxon>Streptosporangiales</taxon>
        <taxon>Thermomonosporaceae</taxon>
        <taxon>Thermomonospora</taxon>
    </lineage>
</organism>
<name>A0A1H5VVJ4_9ACTN</name>
<keyword evidence="2" id="KW-0472">Membrane</keyword>
<feature type="transmembrane region" description="Helical" evidence="2">
    <location>
        <begin position="6"/>
        <end position="25"/>
    </location>
</feature>
<feature type="region of interest" description="Disordered" evidence="1">
    <location>
        <begin position="29"/>
        <end position="102"/>
    </location>
</feature>
<evidence type="ECO:0000313" key="3">
    <source>
        <dbReference type="EMBL" id="SEF90587.1"/>
    </source>
</evidence>
<feature type="transmembrane region" description="Helical" evidence="2">
    <location>
        <begin position="202"/>
        <end position="222"/>
    </location>
</feature>
<evidence type="ECO:0000313" key="4">
    <source>
        <dbReference type="Proteomes" id="UP000236723"/>
    </source>
</evidence>
<dbReference type="EMBL" id="FNVO01000002">
    <property type="protein sequence ID" value="SEF90587.1"/>
    <property type="molecule type" value="Genomic_DNA"/>
</dbReference>
<keyword evidence="4" id="KW-1185">Reference proteome</keyword>
<keyword evidence="2" id="KW-1133">Transmembrane helix</keyword>
<feature type="compositionally biased region" description="Pro residues" evidence="1">
    <location>
        <begin position="73"/>
        <end position="84"/>
    </location>
</feature>